<feature type="region of interest" description="Disordered" evidence="5">
    <location>
        <begin position="1030"/>
        <end position="1076"/>
    </location>
</feature>
<dbReference type="GO" id="GO:0000824">
    <property type="term" value="F:inositol-1,4,5,6-tetrakisphosphate 3-kinase activity"/>
    <property type="evidence" value="ECO:0007669"/>
    <property type="project" value="TreeGrafter"/>
</dbReference>
<evidence type="ECO:0000256" key="2">
    <source>
        <dbReference type="ARBA" id="ARBA00022679"/>
    </source>
</evidence>
<feature type="region of interest" description="Disordered" evidence="5">
    <location>
        <begin position="186"/>
        <end position="371"/>
    </location>
</feature>
<evidence type="ECO:0000313" key="6">
    <source>
        <dbReference type="EMBL" id="KAF5369771.1"/>
    </source>
</evidence>
<dbReference type="GO" id="GO:0008440">
    <property type="term" value="F:inositol-1,4,5-trisphosphate 3-kinase activity"/>
    <property type="evidence" value="ECO:0007669"/>
    <property type="project" value="TreeGrafter"/>
</dbReference>
<dbReference type="EC" id="2.7.-.-" evidence="4"/>
<feature type="compositionally biased region" description="Basic and acidic residues" evidence="5">
    <location>
        <begin position="1050"/>
        <end position="1063"/>
    </location>
</feature>
<feature type="region of interest" description="Disordered" evidence="5">
    <location>
        <begin position="1"/>
        <end position="127"/>
    </location>
</feature>
<feature type="compositionally biased region" description="Polar residues" evidence="5">
    <location>
        <begin position="75"/>
        <end position="84"/>
    </location>
</feature>
<dbReference type="InterPro" id="IPR038286">
    <property type="entry name" value="IPK_sf"/>
</dbReference>
<dbReference type="Pfam" id="PF03770">
    <property type="entry name" value="IPK"/>
    <property type="match status" value="1"/>
</dbReference>
<dbReference type="GO" id="GO:0005737">
    <property type="term" value="C:cytoplasm"/>
    <property type="evidence" value="ECO:0007669"/>
    <property type="project" value="TreeGrafter"/>
</dbReference>
<feature type="region of interest" description="Disordered" evidence="5">
    <location>
        <begin position="140"/>
        <end position="171"/>
    </location>
</feature>
<comment type="similarity">
    <text evidence="1 4">Belongs to the inositol phosphokinase (IPK) family.</text>
</comment>
<name>A0A8H5LUG5_9AGAR</name>
<accession>A0A8H5LUG5</accession>
<proteinExistence type="inferred from homology"/>
<feature type="compositionally biased region" description="Basic and acidic residues" evidence="5">
    <location>
        <begin position="215"/>
        <end position="227"/>
    </location>
</feature>
<dbReference type="PANTHER" id="PTHR12400">
    <property type="entry name" value="INOSITOL POLYPHOSPHATE KINASE"/>
    <property type="match status" value="1"/>
</dbReference>
<feature type="compositionally biased region" description="Low complexity" evidence="5">
    <location>
        <begin position="155"/>
        <end position="171"/>
    </location>
</feature>
<dbReference type="GO" id="GO:0046854">
    <property type="term" value="P:phosphatidylinositol phosphate biosynthetic process"/>
    <property type="evidence" value="ECO:0007669"/>
    <property type="project" value="TreeGrafter"/>
</dbReference>
<feature type="compositionally biased region" description="Polar residues" evidence="5">
    <location>
        <begin position="19"/>
        <end position="28"/>
    </location>
</feature>
<evidence type="ECO:0000256" key="3">
    <source>
        <dbReference type="ARBA" id="ARBA00022777"/>
    </source>
</evidence>
<feature type="region of interest" description="Disordered" evidence="5">
    <location>
        <begin position="391"/>
        <end position="414"/>
    </location>
</feature>
<feature type="compositionally biased region" description="Basic residues" evidence="5">
    <location>
        <begin position="1"/>
        <end position="11"/>
    </location>
</feature>
<feature type="compositionally biased region" description="Polar residues" evidence="5">
    <location>
        <begin position="197"/>
        <end position="212"/>
    </location>
</feature>
<dbReference type="InterPro" id="IPR005522">
    <property type="entry name" value="IPK"/>
</dbReference>
<evidence type="ECO:0000256" key="1">
    <source>
        <dbReference type="ARBA" id="ARBA00007374"/>
    </source>
</evidence>
<comment type="caution">
    <text evidence="6">The sequence shown here is derived from an EMBL/GenBank/DDBJ whole genome shotgun (WGS) entry which is preliminary data.</text>
</comment>
<dbReference type="OrthoDB" id="2573163at2759"/>
<feature type="compositionally biased region" description="Pro residues" evidence="5">
    <location>
        <begin position="852"/>
        <end position="866"/>
    </location>
</feature>
<feature type="region of interest" description="Disordered" evidence="5">
    <location>
        <begin position="816"/>
        <end position="871"/>
    </location>
</feature>
<dbReference type="AlphaFoldDB" id="A0A8H5LUG5"/>
<dbReference type="SUPFAM" id="SSF56104">
    <property type="entry name" value="SAICAR synthase-like"/>
    <property type="match status" value="1"/>
</dbReference>
<evidence type="ECO:0000256" key="4">
    <source>
        <dbReference type="RuleBase" id="RU363090"/>
    </source>
</evidence>
<dbReference type="EMBL" id="JAACJM010000012">
    <property type="protein sequence ID" value="KAF5369771.1"/>
    <property type="molecule type" value="Genomic_DNA"/>
</dbReference>
<evidence type="ECO:0000256" key="5">
    <source>
        <dbReference type="SAM" id="MobiDB-lite"/>
    </source>
</evidence>
<dbReference type="Proteomes" id="UP000559256">
    <property type="component" value="Unassembled WGS sequence"/>
</dbReference>
<gene>
    <name evidence="6" type="ORF">D9758_001313</name>
</gene>
<keyword evidence="2 4" id="KW-0808">Transferase</keyword>
<dbReference type="PANTHER" id="PTHR12400:SF21">
    <property type="entry name" value="KINASE"/>
    <property type="match status" value="1"/>
</dbReference>
<dbReference type="Gene3D" id="3.30.470.160">
    <property type="entry name" value="Inositol polyphosphate kinase"/>
    <property type="match status" value="1"/>
</dbReference>
<dbReference type="GO" id="GO:0032958">
    <property type="term" value="P:inositol phosphate biosynthetic process"/>
    <property type="evidence" value="ECO:0007669"/>
    <property type="project" value="InterPro"/>
</dbReference>
<evidence type="ECO:0000313" key="7">
    <source>
        <dbReference type="Proteomes" id="UP000559256"/>
    </source>
</evidence>
<protein>
    <recommendedName>
        <fullName evidence="4">Kinase</fullName>
        <ecNumber evidence="4">2.7.-.-</ecNumber>
    </recommendedName>
</protein>
<sequence>MVSSPRRRHSAFRFPLSPPNSEATSAQHSPVRLDTPPKSAPPFDDQPSDSDGYLTEKTSPSRTARRLSTRRPNNRALTLPSSTLPGRLKTSKSTRPVFRRANSSSGTSSSSSIEQPTLPHSASGSGIGRKVAASLQLFKETTSEELPETSFIPESSSSGRRAVSSSAGGVAEAKFEFVKRSEWPDRETAILRRERSATTLQRARTRESNASSGEADDRRGKDRKSSGREVAFPDLAQWRKDIVALEEGPSRGRRRERPGDELVMGAEADDFSAPYTSVSSSSKRRRSHVFPPSPSPSRSPLRRTSSRTSSVVELSSEPFSIDLIPRPESDPPPATVSPQLRETSHPPRPPSPLESPWTTEDESSWESASVTTTTSTTSAYSHHNHQSSMTSSFALSSIPNESPSPPSLDSPYTFGDDDKYLLDLDVDGSQEHLPHIPLRPFRNQVGGHSAIYKFTKRAVCKPLVSRENLFYEAVEREAPPLLDYIPRYLGVMLVSYRRVPKSATLQLSSSPPQNTIQDAPTPRPPLLKAATDQAPYLTVNEQVNMDTEAELPEVVLDRNRHIIPEWMLRGGRTRSLSHSIPDGALPATHNFQRRYLHRGTASSPNLCVPDTIPVKASPLGLHSSLSFSAHDAPTPANSPNITGNAFPPRLCENPLVRKRFLKSVSDEDDEYCRPNLLSSQSDQTFRHPNNPWFGGTGSTVVNTKLKDHVFSTVLRRFRKRTGGRWAAGVRAEDDGDVADAECDDENRVHKLKRKAGKLVSQVDRLRRSEAAHELAIRRVQSESTIATPAKLQAMAFERQRCEDVMGVFDLDYPSASNQADGDMDPWHTNLNPLTSRKRSRSRSLDLPRLPSTSPPPSRDHPSPLPEQEPEQFSRQNHFILMEDLTGRLKHPCVMDLKMGTRQYGMDATSVKKKSQRKKCDRTTSRSLGVRICGMQVWNHVTQSYVTQDKYKGRELRPEDFRSVLAGFLHDGEKLLAYQIPVLLQKLYGLARIIYRLRGYRFYGCSLLLIYDGDREAQDVFRSSVLEHPSSRSKRGESLERQVPYSTPTDQPDRPTLRRSHSEDLLVGPVGKRSNNHRKRGEVNVRIVDFAHTTTGRDWIPFPDDLNSREPVSCSDGYQPEIDPETGLVYARFPPHYPEEPDRGFLFGLKNLADMLEQIWNDERKRRIKAIRDDPDCSETTLPALPTDGKEIFDEIFGLDEDDPGMIST</sequence>
<keyword evidence="3 4" id="KW-0418">Kinase</keyword>
<organism evidence="6 7">
    <name type="scientific">Tetrapyrgos nigripes</name>
    <dbReference type="NCBI Taxonomy" id="182062"/>
    <lineage>
        <taxon>Eukaryota</taxon>
        <taxon>Fungi</taxon>
        <taxon>Dikarya</taxon>
        <taxon>Basidiomycota</taxon>
        <taxon>Agaricomycotina</taxon>
        <taxon>Agaricomycetes</taxon>
        <taxon>Agaricomycetidae</taxon>
        <taxon>Agaricales</taxon>
        <taxon>Marasmiineae</taxon>
        <taxon>Marasmiaceae</taxon>
        <taxon>Tetrapyrgos</taxon>
    </lineage>
</organism>
<feature type="compositionally biased region" description="Basic residues" evidence="5">
    <location>
        <begin position="63"/>
        <end position="73"/>
    </location>
</feature>
<feature type="compositionally biased region" description="Low complexity" evidence="5">
    <location>
        <begin position="103"/>
        <end position="112"/>
    </location>
</feature>
<feature type="compositionally biased region" description="Low complexity" evidence="5">
    <location>
        <begin position="306"/>
        <end position="317"/>
    </location>
</feature>
<feature type="compositionally biased region" description="Polar residues" evidence="5">
    <location>
        <begin position="113"/>
        <end position="124"/>
    </location>
</feature>
<feature type="compositionally biased region" description="Basic and acidic residues" evidence="5">
    <location>
        <begin position="186"/>
        <end position="196"/>
    </location>
</feature>
<dbReference type="GO" id="GO:0005634">
    <property type="term" value="C:nucleus"/>
    <property type="evidence" value="ECO:0007669"/>
    <property type="project" value="TreeGrafter"/>
</dbReference>
<reference evidence="6 7" key="1">
    <citation type="journal article" date="2020" name="ISME J.">
        <title>Uncovering the hidden diversity of litter-decomposition mechanisms in mushroom-forming fungi.</title>
        <authorList>
            <person name="Floudas D."/>
            <person name="Bentzer J."/>
            <person name="Ahren D."/>
            <person name="Johansson T."/>
            <person name="Persson P."/>
            <person name="Tunlid A."/>
        </authorList>
    </citation>
    <scope>NUCLEOTIDE SEQUENCE [LARGE SCALE GENOMIC DNA]</scope>
    <source>
        <strain evidence="6 7">CBS 291.85</strain>
    </source>
</reference>
<keyword evidence="7" id="KW-1185">Reference proteome</keyword>